<proteinExistence type="predicted"/>
<dbReference type="Proteomes" id="UP001279410">
    <property type="component" value="Unassembled WGS sequence"/>
</dbReference>
<accession>A0AAD3RIS1</accession>
<dbReference type="EMBL" id="BRZM01000349">
    <property type="protein sequence ID" value="GLD70142.1"/>
    <property type="molecule type" value="Genomic_DNA"/>
</dbReference>
<protein>
    <submittedName>
        <fullName evidence="1">Zinc finger BED domain-containing protein 4-like protein</fullName>
    </submittedName>
</protein>
<dbReference type="InterPro" id="IPR012337">
    <property type="entry name" value="RNaseH-like_sf"/>
</dbReference>
<dbReference type="SUPFAM" id="SSF53098">
    <property type="entry name" value="Ribonuclease H-like"/>
    <property type="match status" value="1"/>
</dbReference>
<dbReference type="GO" id="GO:0006357">
    <property type="term" value="P:regulation of transcription by RNA polymerase II"/>
    <property type="evidence" value="ECO:0007669"/>
    <property type="project" value="TreeGrafter"/>
</dbReference>
<organism evidence="1 2">
    <name type="scientific">Lates japonicus</name>
    <name type="common">Japanese lates</name>
    <dbReference type="NCBI Taxonomy" id="270547"/>
    <lineage>
        <taxon>Eukaryota</taxon>
        <taxon>Metazoa</taxon>
        <taxon>Chordata</taxon>
        <taxon>Craniata</taxon>
        <taxon>Vertebrata</taxon>
        <taxon>Euteleostomi</taxon>
        <taxon>Actinopterygii</taxon>
        <taxon>Neopterygii</taxon>
        <taxon>Teleostei</taxon>
        <taxon>Neoteleostei</taxon>
        <taxon>Acanthomorphata</taxon>
        <taxon>Carangaria</taxon>
        <taxon>Carangaria incertae sedis</taxon>
        <taxon>Centropomidae</taxon>
        <taxon>Lates</taxon>
    </lineage>
</organism>
<comment type="caution">
    <text evidence="1">The sequence shown here is derived from an EMBL/GenBank/DDBJ whole genome shotgun (WGS) entry which is preliminary data.</text>
</comment>
<dbReference type="PANTHER" id="PTHR46169:SF29">
    <property type="entry name" value="DNA REPLICATION-RELATED ELEMENT FACTOR, ISOFORM A"/>
    <property type="match status" value="1"/>
</dbReference>
<evidence type="ECO:0000313" key="2">
    <source>
        <dbReference type="Proteomes" id="UP001279410"/>
    </source>
</evidence>
<dbReference type="PANTHER" id="PTHR46169">
    <property type="entry name" value="DNA REPLICATION-RELATED ELEMENT FACTOR, ISOFORM A"/>
    <property type="match status" value="1"/>
</dbReference>
<dbReference type="AlphaFoldDB" id="A0AAD3RIS1"/>
<sequence length="327" mass="37078">MIFSTFEPLQKFGREWIEFQSNCYKQQYVCVNEARFRIGSLVLPDCQSSRQQDPAGLWVYISCQSNQLLPLPGSRGTGYAPQDTLSHHRLHPMCLGQDQDQAVTSNLHPHPVGCCSCQYFVTVQLFVLSKLSSLLHTSTTFKDVFDAEFGEQKGIPAAVNTRWNSTLRQVKALLQCNHLKLCAVLEKAGHRELSFTAREWNLLKELVDILKPFGEATDLTQGEKVITISAVVPSVLSLNYHLEKLKPQICFLSGLVRSLQASLNRRFLGIFINVKMARTQDGVTALFQTQSTSKQLPWIQPFLCCGWSPMCWSVVTSRQRWHNELKN</sequence>
<evidence type="ECO:0000313" key="1">
    <source>
        <dbReference type="EMBL" id="GLD70142.1"/>
    </source>
</evidence>
<gene>
    <name evidence="1" type="ORF">AKAME5_002145900</name>
</gene>
<dbReference type="InterPro" id="IPR052717">
    <property type="entry name" value="Vacuolar_transposase_reg"/>
</dbReference>
<keyword evidence="2" id="KW-1185">Reference proteome</keyword>
<name>A0AAD3RIS1_LATJO</name>
<reference evidence="1" key="1">
    <citation type="submission" date="2022-08" db="EMBL/GenBank/DDBJ databases">
        <title>Genome sequencing of akame (Lates japonicus).</title>
        <authorList>
            <person name="Hashiguchi Y."/>
            <person name="Takahashi H."/>
        </authorList>
    </citation>
    <scope>NUCLEOTIDE SEQUENCE</scope>
    <source>
        <strain evidence="1">Kochi</strain>
    </source>
</reference>
<dbReference type="GO" id="GO:0005634">
    <property type="term" value="C:nucleus"/>
    <property type="evidence" value="ECO:0007669"/>
    <property type="project" value="TreeGrafter"/>
</dbReference>